<keyword evidence="5" id="KW-0325">Glycoprotein</keyword>
<evidence type="ECO:0000313" key="9">
    <source>
        <dbReference type="EMBL" id="AGH59341.1"/>
    </source>
</evidence>
<reference evidence="9" key="1">
    <citation type="submission" date="2013-02" db="EMBL/GenBank/DDBJ databases">
        <authorList>
            <person name="Cross G.A.M."/>
            <person name="Kim H.-S."/>
            <person name="Wickstead B."/>
        </authorList>
    </citation>
    <scope>NUCLEOTIDE SEQUENCE</scope>
    <source>
        <strain evidence="9">Lister 427</strain>
    </source>
</reference>
<evidence type="ECO:0000259" key="8">
    <source>
        <dbReference type="Pfam" id="PF00913"/>
    </source>
</evidence>
<evidence type="ECO:0000256" key="4">
    <source>
        <dbReference type="ARBA" id="ARBA00023136"/>
    </source>
</evidence>
<name>M4SVM4_9TRYP</name>
<evidence type="ECO:0000256" key="3">
    <source>
        <dbReference type="ARBA" id="ARBA00022622"/>
    </source>
</evidence>
<dbReference type="SUPFAM" id="SSF58087">
    <property type="entry name" value="Variant surface glycoprotein (N-terminal domain)"/>
    <property type="match status" value="1"/>
</dbReference>
<keyword evidence="2" id="KW-1003">Cell membrane</keyword>
<evidence type="ECO:0000256" key="1">
    <source>
        <dbReference type="ARBA" id="ARBA00004609"/>
    </source>
</evidence>
<keyword evidence="4" id="KW-0472">Membrane</keyword>
<dbReference type="GO" id="GO:0042783">
    <property type="term" value="P:symbiont-mediated evasion of host immune response"/>
    <property type="evidence" value="ECO:0007669"/>
    <property type="project" value="InterPro"/>
</dbReference>
<proteinExistence type="predicted"/>
<dbReference type="GO" id="GO:0005886">
    <property type="term" value="C:plasma membrane"/>
    <property type="evidence" value="ECO:0007669"/>
    <property type="project" value="UniProtKB-SubCell"/>
</dbReference>
<organism evidence="9">
    <name type="scientific">Trypanosoma brucei</name>
    <dbReference type="NCBI Taxonomy" id="5691"/>
    <lineage>
        <taxon>Eukaryota</taxon>
        <taxon>Discoba</taxon>
        <taxon>Euglenozoa</taxon>
        <taxon>Kinetoplastea</taxon>
        <taxon>Metakinetoplastina</taxon>
        <taxon>Trypanosomatida</taxon>
        <taxon>Trypanosomatidae</taxon>
        <taxon>Trypanosoma</taxon>
    </lineage>
</organism>
<keyword evidence="3" id="KW-0336">GPI-anchor</keyword>
<sequence length="411" mass="44871">GYRRGENCRWLWSPPLFDCLLAEKATLRKDYYPGLASRAYEKLKTSAIKTQLKAATKRVYIKGRMDDYLALLAQSTTASNNACLLPGTTNDDAAAYTKGATIGTTPCKLQSPSLESTERFSSELKNDGYKNLAKGATAGDNHQQADGGDGNKCKLLSGYNTNGYANCGGLTTSPQVMVDYIAIPNTANGITLETKENLKTANREDTKPWYEAFEATNRLSTANDVEFRNDTGDLHRKTTLKAAVKALLLAKPKATDTDITTAIDKIFGNKTDEKRTNLENAIDNTEIPGEVTKQSETTRLGSITHLAKLSEGLAYKLTKDLEEDAKPKEIPKETTVTDKDCVCKKGEDCKGDCELVEEVCKPIKKGEGENKEKDGEKPSDRCTKHGTDKTKCEAEKTAGQTPVCSFSSGKR</sequence>
<dbReference type="AlphaFoldDB" id="M4SVM4"/>
<dbReference type="VEuPathDB" id="TriTrypDB:Tb427_000507200"/>
<comment type="subcellular location">
    <subcellularLocation>
        <location evidence="1">Cell membrane</location>
        <topology evidence="1">Lipid-anchor</topology>
        <topology evidence="1">GPI-anchor</topology>
    </subcellularLocation>
</comment>
<accession>M4SVM4</accession>
<evidence type="ECO:0000256" key="2">
    <source>
        <dbReference type="ARBA" id="ARBA00022475"/>
    </source>
</evidence>
<protein>
    <submittedName>
        <fullName evidence="9">Variant surface glycoprotein 3303</fullName>
    </submittedName>
</protein>
<dbReference type="InterPro" id="IPR001812">
    <property type="entry name" value="Trypano_VSG_A_N_dom"/>
</dbReference>
<dbReference type="Gene3D" id="3.90.150.10">
    <property type="entry name" value="Variant Surface Glycoprotein, subunit A domain 1"/>
    <property type="match status" value="1"/>
</dbReference>
<dbReference type="VEuPathDB" id="TriTrypDB:Tb11.v5.0362"/>
<feature type="domain" description="Trypanosome variant surface glycoprotein A-type N-terminal" evidence="8">
    <location>
        <begin position="25"/>
        <end position="315"/>
    </location>
</feature>
<dbReference type="Pfam" id="PF00913">
    <property type="entry name" value="Trypan_glycop"/>
    <property type="match status" value="1"/>
</dbReference>
<evidence type="ECO:0000256" key="5">
    <source>
        <dbReference type="ARBA" id="ARBA00023180"/>
    </source>
</evidence>
<feature type="region of interest" description="Disordered" evidence="7">
    <location>
        <begin position="364"/>
        <end position="388"/>
    </location>
</feature>
<dbReference type="EMBL" id="KC611910">
    <property type="protein sequence ID" value="AGH59341.1"/>
    <property type="molecule type" value="Genomic_DNA"/>
</dbReference>
<feature type="non-terminal residue" evidence="9">
    <location>
        <position position="1"/>
    </location>
</feature>
<keyword evidence="6" id="KW-0449">Lipoprotein</keyword>
<reference evidence="9" key="2">
    <citation type="journal article" date="2014" name="Mol. Biochem. Parasitol.">
        <title>Capturing the variant surface glycoprotein repertoire (the VSGnome) of Trypanosoma brucei Lister 427.</title>
        <authorList>
            <person name="Cross G.A."/>
            <person name="Kim H.S."/>
            <person name="Wickstead B."/>
        </authorList>
    </citation>
    <scope>NUCLEOTIDE SEQUENCE</scope>
    <source>
        <strain evidence="9">Lister 427</strain>
    </source>
</reference>
<evidence type="ECO:0000256" key="6">
    <source>
        <dbReference type="ARBA" id="ARBA00023288"/>
    </source>
</evidence>
<evidence type="ECO:0000256" key="7">
    <source>
        <dbReference type="SAM" id="MobiDB-lite"/>
    </source>
</evidence>
<dbReference type="GO" id="GO:0098552">
    <property type="term" value="C:side of membrane"/>
    <property type="evidence" value="ECO:0007669"/>
    <property type="project" value="UniProtKB-KW"/>
</dbReference>
<dbReference type="Gene3D" id="1.10.470.10">
    <property type="entry name" value="Variant Surface Glycoprotein, subunit A, domain 2"/>
    <property type="match status" value="1"/>
</dbReference>